<dbReference type="STRING" id="6313.A0A0K0CUY2"/>
<sequence length="174" mass="19599">MEDQVARPAIGQPYYPAHRIPPSMTSGGETTGERPENLGLRRTSLEPDLTNTYTKRHGVSYFVRIMPEHSTDAELHALLVAADRIKFHVIALQETKIKKTDICQLNSETFVIRGEKVPSRNVSSVGFVVHPSIVHLVESYEILFPRVAVLRLQLSHHKKITTINCYSRTNAADQ</sequence>
<accession>A0A0K0CUY2</accession>
<protein>
    <submittedName>
        <fullName evidence="3">PTB domain-containing protein</fullName>
    </submittedName>
</protein>
<reference evidence="2" key="1">
    <citation type="submission" date="2012-09" db="EMBL/GenBank/DDBJ databases">
        <authorList>
            <person name="Martin A.A."/>
        </authorList>
    </citation>
    <scope>NUCLEOTIDE SEQUENCE</scope>
</reference>
<dbReference type="InterPro" id="IPR036691">
    <property type="entry name" value="Endo/exonu/phosph_ase_sf"/>
</dbReference>
<keyword evidence="2" id="KW-1185">Reference proteome</keyword>
<name>A0A0K0CUY2_ANGCA</name>
<proteinExistence type="predicted"/>
<evidence type="ECO:0000313" key="2">
    <source>
        <dbReference type="Proteomes" id="UP000035642"/>
    </source>
</evidence>
<evidence type="ECO:0000313" key="3">
    <source>
        <dbReference type="WBParaSite" id="ACAC_0000107501-mRNA-1"/>
    </source>
</evidence>
<feature type="region of interest" description="Disordered" evidence="1">
    <location>
        <begin position="1"/>
        <end position="41"/>
    </location>
</feature>
<organism evidence="2 3">
    <name type="scientific">Angiostrongylus cantonensis</name>
    <name type="common">Rat lungworm</name>
    <dbReference type="NCBI Taxonomy" id="6313"/>
    <lineage>
        <taxon>Eukaryota</taxon>
        <taxon>Metazoa</taxon>
        <taxon>Ecdysozoa</taxon>
        <taxon>Nematoda</taxon>
        <taxon>Chromadorea</taxon>
        <taxon>Rhabditida</taxon>
        <taxon>Rhabditina</taxon>
        <taxon>Rhabditomorpha</taxon>
        <taxon>Strongyloidea</taxon>
        <taxon>Metastrongylidae</taxon>
        <taxon>Angiostrongylus</taxon>
    </lineage>
</organism>
<dbReference type="Proteomes" id="UP000035642">
    <property type="component" value="Unassembled WGS sequence"/>
</dbReference>
<dbReference type="AlphaFoldDB" id="A0A0K0CUY2"/>
<dbReference type="WBParaSite" id="ACAC_0000107501-mRNA-1">
    <property type="protein sequence ID" value="ACAC_0000107501-mRNA-1"/>
    <property type="gene ID" value="ACAC_0000107501"/>
</dbReference>
<evidence type="ECO:0000256" key="1">
    <source>
        <dbReference type="SAM" id="MobiDB-lite"/>
    </source>
</evidence>
<dbReference type="Gene3D" id="3.60.10.10">
    <property type="entry name" value="Endonuclease/exonuclease/phosphatase"/>
    <property type="match status" value="1"/>
</dbReference>
<dbReference type="SUPFAM" id="SSF56219">
    <property type="entry name" value="DNase I-like"/>
    <property type="match status" value="1"/>
</dbReference>
<reference evidence="3" key="2">
    <citation type="submission" date="2017-02" db="UniProtKB">
        <authorList>
            <consortium name="WormBaseParasite"/>
        </authorList>
    </citation>
    <scope>IDENTIFICATION</scope>
</reference>